<dbReference type="OrthoDB" id="2543700at2759"/>
<keyword evidence="1" id="KW-0732">Signal</keyword>
<evidence type="ECO:0000313" key="2">
    <source>
        <dbReference type="EMBL" id="TKY90073.1"/>
    </source>
</evidence>
<keyword evidence="3" id="KW-1185">Reference proteome</keyword>
<evidence type="ECO:0000313" key="3">
    <source>
        <dbReference type="Proteomes" id="UP000306050"/>
    </source>
</evidence>
<feature type="signal peptide" evidence="1">
    <location>
        <begin position="1"/>
        <end position="25"/>
    </location>
</feature>
<dbReference type="Proteomes" id="UP000306050">
    <property type="component" value="Chromosome SGRAM_1"/>
</dbReference>
<proteinExistence type="predicted"/>
<dbReference type="EMBL" id="SRRM01000002">
    <property type="protein sequence ID" value="TKY90073.1"/>
    <property type="molecule type" value="Genomic_DNA"/>
</dbReference>
<reference evidence="2 3" key="1">
    <citation type="submission" date="2019-05" db="EMBL/GenBank/DDBJ databases">
        <title>Sporisorium graminicola CBS 10092 draft sequencing and annotation.</title>
        <authorList>
            <person name="Solano-Gonzalez S."/>
            <person name="Caddick M.X."/>
            <person name="Darby A."/>
        </authorList>
    </citation>
    <scope>NUCLEOTIDE SEQUENCE [LARGE SCALE GENOMIC DNA]</scope>
    <source>
        <strain evidence="2 3">CBS 10092</strain>
    </source>
</reference>
<name>A0A4U7KZ61_9BASI</name>
<gene>
    <name evidence="2" type="ORF">EX895_000071</name>
</gene>
<organism evidence="2 3">
    <name type="scientific">Sporisorium graminicola</name>
    <dbReference type="NCBI Taxonomy" id="280036"/>
    <lineage>
        <taxon>Eukaryota</taxon>
        <taxon>Fungi</taxon>
        <taxon>Dikarya</taxon>
        <taxon>Basidiomycota</taxon>
        <taxon>Ustilaginomycotina</taxon>
        <taxon>Ustilaginomycetes</taxon>
        <taxon>Ustilaginales</taxon>
        <taxon>Ustilaginaceae</taxon>
        <taxon>Sporisorium</taxon>
    </lineage>
</organism>
<dbReference type="RefSeq" id="XP_029742058.1">
    <property type="nucleotide sequence ID" value="XM_029880672.1"/>
</dbReference>
<comment type="caution">
    <text evidence="2">The sequence shown here is derived from an EMBL/GenBank/DDBJ whole genome shotgun (WGS) entry which is preliminary data.</text>
</comment>
<accession>A0A4U7KZ61</accession>
<sequence length="370" mass="40062">MKFCPTRNASLPTLLLAAAVVPLGALDSAQRSYMPLDKPVAVSDGSECYRNYATDPRSCPIVQVAFFEDTHCSEPLNLVRTNPQAFIKGNEQMLFDGAVAHSLKNPFGSMRVLAAVDGIGIGFAKSEESDMVVQNMAWLSSSQTQAAFKSKQCINFPNLDVSQVKVWTVKADGAFNRRGYAWNPYNIPITKSPQCTDAPGKLKTPSPWILSSKNGAPKSQPASATGIECLEKASWGGGGVLLMYASDDCSGSPKRQLYSTAQCTPLAMTNFKSYKAIQPQGPTIDTVFSPAYYDVSESGYHACAQRDVSARPFKPNECQKVAGNDMFVGVYGVDAAFPPPVPGPHNKVLLQSHGHLLLSPNPKHQKHTRR</sequence>
<dbReference type="AlphaFoldDB" id="A0A4U7KZ61"/>
<dbReference type="KEGG" id="sgra:EX895_000071"/>
<feature type="chain" id="PRO_5020367009" evidence="1">
    <location>
        <begin position="26"/>
        <end position="370"/>
    </location>
</feature>
<evidence type="ECO:0000256" key="1">
    <source>
        <dbReference type="SAM" id="SignalP"/>
    </source>
</evidence>
<dbReference type="GeneID" id="40722966"/>
<protein>
    <submittedName>
        <fullName evidence="2">Uncharacterized protein</fullName>
    </submittedName>
</protein>